<evidence type="ECO:0000313" key="9">
    <source>
        <dbReference type="EMBL" id="NIR74148.1"/>
    </source>
</evidence>
<dbReference type="AlphaFoldDB" id="A0AAE5CB62"/>
<comment type="cofactor">
    <cofactor evidence="7">
        <name>Cu cation</name>
        <dbReference type="ChEBI" id="CHEBI:23378"/>
    </cofactor>
    <text evidence="7">Binds 1 copper ion per subunit.</text>
</comment>
<evidence type="ECO:0000256" key="5">
    <source>
        <dbReference type="ARBA" id="ARBA00022982"/>
    </source>
</evidence>
<feature type="domain" description="Blue (type 1) copper" evidence="8">
    <location>
        <begin position="42"/>
        <end position="121"/>
    </location>
</feature>
<gene>
    <name evidence="9" type="ORF">GWO12_03410</name>
</gene>
<dbReference type="Proteomes" id="UP000702544">
    <property type="component" value="Unassembled WGS sequence"/>
</dbReference>
<evidence type="ECO:0000313" key="10">
    <source>
        <dbReference type="Proteomes" id="UP000702544"/>
    </source>
</evidence>
<dbReference type="Gene3D" id="2.60.40.420">
    <property type="entry name" value="Cupredoxins - blue copper proteins"/>
    <property type="match status" value="1"/>
</dbReference>
<evidence type="ECO:0000256" key="4">
    <source>
        <dbReference type="ARBA" id="ARBA00022764"/>
    </source>
</evidence>
<dbReference type="Pfam" id="PF00127">
    <property type="entry name" value="Copper-bind"/>
    <property type="match status" value="1"/>
</dbReference>
<dbReference type="PANTHER" id="PTHR36507">
    <property type="entry name" value="BLL1555 PROTEIN"/>
    <property type="match status" value="1"/>
</dbReference>
<dbReference type="GO" id="GO:0005507">
    <property type="term" value="F:copper ion binding"/>
    <property type="evidence" value="ECO:0007669"/>
    <property type="project" value="InterPro"/>
</dbReference>
<keyword evidence="4" id="KW-0574">Periplasm</keyword>
<dbReference type="PROSITE" id="PS00196">
    <property type="entry name" value="COPPER_BLUE"/>
    <property type="match status" value="1"/>
</dbReference>
<dbReference type="InterPro" id="IPR052721">
    <property type="entry name" value="ET_Amicyanin"/>
</dbReference>
<dbReference type="InterPro" id="IPR028871">
    <property type="entry name" value="BlueCu_1_BS"/>
</dbReference>
<name>A0AAE5CB62_9BACT</name>
<evidence type="ECO:0000259" key="8">
    <source>
        <dbReference type="Pfam" id="PF00127"/>
    </source>
</evidence>
<evidence type="ECO:0000256" key="6">
    <source>
        <dbReference type="ARBA" id="ARBA00023008"/>
    </source>
</evidence>
<keyword evidence="3 7" id="KW-0479">Metal-binding</keyword>
<keyword evidence="5" id="KW-0249">Electron transport</keyword>
<keyword evidence="6 7" id="KW-0186">Copper</keyword>
<protein>
    <submittedName>
        <fullName evidence="9">Cupredoxin family copper-binding protein</fullName>
    </submittedName>
</protein>
<sequence length="122" mass="13382">MSATFIRILNFVPLAAAIAFGTAELCRAQSTTAAAEEPVKTVEVEMRNFAFSADTIRIQPGTSVRWVNRDEVGHTSTADEGEWASPLLGPGESFTQRFDEAGTYTYHCTPHPFMRGVVIVEE</sequence>
<feature type="binding site" evidence="7">
    <location>
        <position position="74"/>
    </location>
    <ligand>
        <name>Cu cation</name>
        <dbReference type="ChEBI" id="CHEBI:23378"/>
    </ligand>
</feature>
<dbReference type="InterPro" id="IPR002386">
    <property type="entry name" value="Amicyanin/Pseudoazurin"/>
</dbReference>
<dbReference type="PRINTS" id="PR00155">
    <property type="entry name" value="AMICYANIN"/>
</dbReference>
<reference evidence="9 10" key="1">
    <citation type="submission" date="2020-01" db="EMBL/GenBank/DDBJ databases">
        <title>Genomes assembled from Gulf of Kutch pelagic sediment metagenomes.</title>
        <authorList>
            <person name="Chandrashekar M."/>
            <person name="Mahajan M.S."/>
            <person name="Dave K.J."/>
            <person name="Vatsa P."/>
            <person name="Nathani N.M."/>
        </authorList>
    </citation>
    <scope>NUCLEOTIDE SEQUENCE [LARGE SCALE GENOMIC DNA]</scope>
    <source>
        <strain evidence="9">KS3-K002</strain>
    </source>
</reference>
<dbReference type="PANTHER" id="PTHR36507:SF1">
    <property type="entry name" value="BLL1555 PROTEIN"/>
    <property type="match status" value="1"/>
</dbReference>
<comment type="subcellular location">
    <subcellularLocation>
        <location evidence="1">Periplasm</location>
    </subcellularLocation>
</comment>
<organism evidence="9 10">
    <name type="scientific">Candidatus Kutchimonas denitrificans</name>
    <dbReference type="NCBI Taxonomy" id="3056748"/>
    <lineage>
        <taxon>Bacteria</taxon>
        <taxon>Pseudomonadati</taxon>
        <taxon>Gemmatimonadota</taxon>
        <taxon>Gemmatimonadia</taxon>
        <taxon>Candidatus Palauibacterales</taxon>
        <taxon>Candidatus Palauibacteraceae</taxon>
        <taxon>Candidatus Kutchimonas</taxon>
    </lineage>
</organism>
<comment type="caution">
    <text evidence="9">The sequence shown here is derived from an EMBL/GenBank/DDBJ whole genome shotgun (WGS) entry which is preliminary data.</text>
</comment>
<dbReference type="InterPro" id="IPR035668">
    <property type="entry name" value="Amicyanin"/>
</dbReference>
<feature type="binding site" evidence="7">
    <location>
        <position position="114"/>
    </location>
    <ligand>
        <name>Cu cation</name>
        <dbReference type="ChEBI" id="CHEBI:23378"/>
    </ligand>
</feature>
<evidence type="ECO:0000256" key="2">
    <source>
        <dbReference type="ARBA" id="ARBA00022448"/>
    </source>
</evidence>
<dbReference type="GO" id="GO:0042597">
    <property type="term" value="C:periplasmic space"/>
    <property type="evidence" value="ECO:0007669"/>
    <property type="project" value="UniProtKB-SubCell"/>
</dbReference>
<evidence type="ECO:0000256" key="7">
    <source>
        <dbReference type="PIRSR" id="PIRSR602386-1"/>
    </source>
</evidence>
<evidence type="ECO:0000256" key="3">
    <source>
        <dbReference type="ARBA" id="ARBA00022723"/>
    </source>
</evidence>
<dbReference type="InterPro" id="IPR000923">
    <property type="entry name" value="BlueCu_1"/>
</dbReference>
<dbReference type="InterPro" id="IPR008972">
    <property type="entry name" value="Cupredoxin"/>
</dbReference>
<feature type="binding site" evidence="7">
    <location>
        <position position="108"/>
    </location>
    <ligand>
        <name>Cu cation</name>
        <dbReference type="ChEBI" id="CHEBI:23378"/>
    </ligand>
</feature>
<feature type="binding site" evidence="7">
    <location>
        <position position="111"/>
    </location>
    <ligand>
        <name>Cu cation</name>
        <dbReference type="ChEBI" id="CHEBI:23378"/>
    </ligand>
</feature>
<dbReference type="CDD" id="cd13921">
    <property type="entry name" value="Amicyanin"/>
    <property type="match status" value="1"/>
</dbReference>
<keyword evidence="2" id="KW-0813">Transport</keyword>
<evidence type="ECO:0000256" key="1">
    <source>
        <dbReference type="ARBA" id="ARBA00004418"/>
    </source>
</evidence>
<dbReference type="EMBL" id="JAACAK010000026">
    <property type="protein sequence ID" value="NIR74148.1"/>
    <property type="molecule type" value="Genomic_DNA"/>
</dbReference>
<accession>A0AAE5CB62</accession>
<dbReference type="GO" id="GO:0009055">
    <property type="term" value="F:electron transfer activity"/>
    <property type="evidence" value="ECO:0007669"/>
    <property type="project" value="InterPro"/>
</dbReference>
<dbReference type="SUPFAM" id="SSF49503">
    <property type="entry name" value="Cupredoxins"/>
    <property type="match status" value="1"/>
</dbReference>
<proteinExistence type="predicted"/>